<evidence type="ECO:0000313" key="6">
    <source>
        <dbReference type="EMBL" id="SIO17962.1"/>
    </source>
</evidence>
<dbReference type="AlphaFoldDB" id="A0A1N6HDU7"/>
<dbReference type="InterPro" id="IPR029045">
    <property type="entry name" value="ClpP/crotonase-like_dom_sf"/>
</dbReference>
<dbReference type="GO" id="GO:0008236">
    <property type="term" value="F:serine-type peptidase activity"/>
    <property type="evidence" value="ECO:0007669"/>
    <property type="project" value="UniProtKB-KW"/>
</dbReference>
<dbReference type="InterPro" id="IPR047272">
    <property type="entry name" value="S49_SppA_C"/>
</dbReference>
<dbReference type="RefSeq" id="WP_074257209.1">
    <property type="nucleotide sequence ID" value="NZ_FSRL01000001.1"/>
</dbReference>
<dbReference type="SUPFAM" id="SSF52096">
    <property type="entry name" value="ClpP/crotonase"/>
    <property type="match status" value="1"/>
</dbReference>
<evidence type="ECO:0000256" key="4">
    <source>
        <dbReference type="ARBA" id="ARBA00022825"/>
    </source>
</evidence>
<keyword evidence="4" id="KW-0720">Serine protease</keyword>
<reference evidence="7" key="1">
    <citation type="submission" date="2016-11" db="EMBL/GenBank/DDBJ databases">
        <authorList>
            <person name="Varghese N."/>
            <person name="Submissions S."/>
        </authorList>
    </citation>
    <scope>NUCLEOTIDE SEQUENCE [LARGE SCALE GENOMIC DNA]</scope>
    <source>
        <strain evidence="7">DSM 29440</strain>
    </source>
</reference>
<dbReference type="Gene3D" id="3.90.226.10">
    <property type="entry name" value="2-enoyl-CoA Hydratase, Chain A, domain 1"/>
    <property type="match status" value="1"/>
</dbReference>
<evidence type="ECO:0000256" key="2">
    <source>
        <dbReference type="ARBA" id="ARBA00022670"/>
    </source>
</evidence>
<dbReference type="Pfam" id="PF01343">
    <property type="entry name" value="Peptidase_S49"/>
    <property type="match status" value="1"/>
</dbReference>
<organism evidence="6 7">
    <name type="scientific">Vannielia litorea</name>
    <dbReference type="NCBI Taxonomy" id="1217970"/>
    <lineage>
        <taxon>Bacteria</taxon>
        <taxon>Pseudomonadati</taxon>
        <taxon>Pseudomonadota</taxon>
        <taxon>Alphaproteobacteria</taxon>
        <taxon>Rhodobacterales</taxon>
        <taxon>Paracoccaceae</taxon>
        <taxon>Vannielia</taxon>
    </lineage>
</organism>
<name>A0A1N6HDU7_9RHOB</name>
<dbReference type="CDD" id="cd07023">
    <property type="entry name" value="S49_Sppa_N_C"/>
    <property type="match status" value="1"/>
</dbReference>
<gene>
    <name evidence="6" type="ORF">SAMN05444002_3293</name>
</gene>
<evidence type="ECO:0000256" key="3">
    <source>
        <dbReference type="ARBA" id="ARBA00022801"/>
    </source>
</evidence>
<dbReference type="PANTHER" id="PTHR42987">
    <property type="entry name" value="PEPTIDASE S49"/>
    <property type="match status" value="1"/>
</dbReference>
<keyword evidence="7" id="KW-1185">Reference proteome</keyword>
<evidence type="ECO:0000313" key="7">
    <source>
        <dbReference type="Proteomes" id="UP000184932"/>
    </source>
</evidence>
<dbReference type="InterPro" id="IPR002142">
    <property type="entry name" value="Peptidase_S49"/>
</dbReference>
<comment type="similarity">
    <text evidence="1">Belongs to the peptidase S49 family.</text>
</comment>
<dbReference type="GO" id="GO:0006508">
    <property type="term" value="P:proteolysis"/>
    <property type="evidence" value="ECO:0007669"/>
    <property type="project" value="UniProtKB-KW"/>
</dbReference>
<keyword evidence="2" id="KW-0645">Protease</keyword>
<dbReference type="PANTHER" id="PTHR42987:SF8">
    <property type="entry name" value="PROTEINASE"/>
    <property type="match status" value="1"/>
</dbReference>
<dbReference type="STRING" id="1217970.SAMN05444002_3293"/>
<proteinExistence type="inferred from homology"/>
<keyword evidence="3" id="KW-0378">Hydrolase</keyword>
<evidence type="ECO:0000256" key="1">
    <source>
        <dbReference type="ARBA" id="ARBA00008683"/>
    </source>
</evidence>
<sequence>MRLPIPFAPRPPLVSVIRLQGAIGMGARGMNDAAMAAPIERAFRKGKPAAVALQINSPGGSPTQSALIAARIRRLSEEKGVPVFAFVEDVAASGGYWLATAADEIIVDANSITGSIGVISASFGLTEFIQKHGIERRVHTAGESKSFMDPFRPEKPEDVARLKALQKVIHGNFIDQVKSRRGPRLAEGADLFTGDIWVGPQAVEVGLADAVGHLVPTMKARFGDKTRFIVHGPRRSLLRRLGAEAVTGAVGAAEERAMWARFGL</sequence>
<dbReference type="EMBL" id="FSRL01000001">
    <property type="protein sequence ID" value="SIO17962.1"/>
    <property type="molecule type" value="Genomic_DNA"/>
</dbReference>
<dbReference type="Gene3D" id="6.20.330.10">
    <property type="match status" value="1"/>
</dbReference>
<feature type="domain" description="Peptidase S49" evidence="5">
    <location>
        <begin position="78"/>
        <end position="214"/>
    </location>
</feature>
<dbReference type="Proteomes" id="UP000184932">
    <property type="component" value="Unassembled WGS sequence"/>
</dbReference>
<protein>
    <submittedName>
        <fullName evidence="6">Signal peptide peptidase SppA</fullName>
    </submittedName>
</protein>
<accession>A0A1N6HDU7</accession>
<evidence type="ECO:0000259" key="5">
    <source>
        <dbReference type="Pfam" id="PF01343"/>
    </source>
</evidence>
<dbReference type="OrthoDB" id="9764363at2"/>